<dbReference type="EMBL" id="RHFK02000020">
    <property type="protein sequence ID" value="TWW57727.1"/>
    <property type="molecule type" value="Genomic_DNA"/>
</dbReference>
<gene>
    <name evidence="2" type="ORF">D4764_07G0004460</name>
</gene>
<dbReference type="AlphaFoldDB" id="A0A5C6MWF5"/>
<sequence length="187" mass="20168">MGGERRESKSCGLCWGMTARRRGGEGEDTGSLAGLLSGSITFGELLSTPVWQLYHRGWKERRRGGGGGGGRAAVEEERKREAEWVERWKKRRIDEIQGGSSKRVNPEQVNTAVDCHGLSGCLPPVAPTLRTRVPESPQGASRSCAIVGRLGQPSQERGSPNTSRGQDPNPGNRSAHTACVSRNTCVC</sequence>
<evidence type="ECO:0000256" key="1">
    <source>
        <dbReference type="SAM" id="MobiDB-lite"/>
    </source>
</evidence>
<reference evidence="2 3" key="1">
    <citation type="submission" date="2019-04" db="EMBL/GenBank/DDBJ databases">
        <title>Chromosome genome assembly for Takifugu flavidus.</title>
        <authorList>
            <person name="Xiao S."/>
        </authorList>
    </citation>
    <scope>NUCLEOTIDE SEQUENCE [LARGE SCALE GENOMIC DNA]</scope>
    <source>
        <strain evidence="2">HTHZ2018</strain>
        <tissue evidence="2">Muscle</tissue>
    </source>
</reference>
<evidence type="ECO:0000313" key="2">
    <source>
        <dbReference type="EMBL" id="TWW57727.1"/>
    </source>
</evidence>
<feature type="compositionally biased region" description="Polar residues" evidence="1">
    <location>
        <begin position="152"/>
        <end position="176"/>
    </location>
</feature>
<keyword evidence="3" id="KW-1185">Reference proteome</keyword>
<organism evidence="2 3">
    <name type="scientific">Takifugu flavidus</name>
    <name type="common">sansaifugu</name>
    <dbReference type="NCBI Taxonomy" id="433684"/>
    <lineage>
        <taxon>Eukaryota</taxon>
        <taxon>Metazoa</taxon>
        <taxon>Chordata</taxon>
        <taxon>Craniata</taxon>
        <taxon>Vertebrata</taxon>
        <taxon>Euteleostomi</taxon>
        <taxon>Actinopterygii</taxon>
        <taxon>Neopterygii</taxon>
        <taxon>Teleostei</taxon>
        <taxon>Neoteleostei</taxon>
        <taxon>Acanthomorphata</taxon>
        <taxon>Eupercaria</taxon>
        <taxon>Tetraodontiformes</taxon>
        <taxon>Tetradontoidea</taxon>
        <taxon>Tetraodontidae</taxon>
        <taxon>Takifugu</taxon>
    </lineage>
</organism>
<comment type="caution">
    <text evidence="2">The sequence shown here is derived from an EMBL/GenBank/DDBJ whole genome shotgun (WGS) entry which is preliminary data.</text>
</comment>
<name>A0A5C6MWF5_9TELE</name>
<accession>A0A5C6MWF5</accession>
<dbReference type="Proteomes" id="UP000324091">
    <property type="component" value="Chromosome 7"/>
</dbReference>
<feature type="region of interest" description="Disordered" evidence="1">
    <location>
        <begin position="132"/>
        <end position="176"/>
    </location>
</feature>
<protein>
    <submittedName>
        <fullName evidence="2">Uncharacterized protein</fullName>
    </submittedName>
</protein>
<proteinExistence type="predicted"/>
<evidence type="ECO:0000313" key="3">
    <source>
        <dbReference type="Proteomes" id="UP000324091"/>
    </source>
</evidence>